<dbReference type="PRINTS" id="PR00412">
    <property type="entry name" value="EPOXHYDRLASE"/>
</dbReference>
<evidence type="ECO:0000313" key="2">
    <source>
        <dbReference type="EMBL" id="MBD1373061.1"/>
    </source>
</evidence>
<feature type="domain" description="AB hydrolase-1" evidence="1">
    <location>
        <begin position="40"/>
        <end position="271"/>
    </location>
</feature>
<dbReference type="InterPro" id="IPR029058">
    <property type="entry name" value="AB_hydrolase_fold"/>
</dbReference>
<reference evidence="2" key="1">
    <citation type="submission" date="2020-09" db="EMBL/GenBank/DDBJ databases">
        <title>A novel bacterium of genus Hazenella, isolated from South China Sea.</title>
        <authorList>
            <person name="Huang H."/>
            <person name="Mo K."/>
            <person name="Hu Y."/>
        </authorList>
    </citation>
    <scope>NUCLEOTIDE SEQUENCE</scope>
    <source>
        <strain evidence="2">IB182357</strain>
    </source>
</reference>
<proteinExistence type="predicted"/>
<keyword evidence="3" id="KW-1185">Reference proteome</keyword>
<dbReference type="PANTHER" id="PTHR46438">
    <property type="entry name" value="ALPHA/BETA-HYDROLASES SUPERFAMILY PROTEIN"/>
    <property type="match status" value="1"/>
</dbReference>
<dbReference type="PRINTS" id="PR00111">
    <property type="entry name" value="ABHYDROLASE"/>
</dbReference>
<comment type="caution">
    <text evidence="2">The sequence shown here is derived from an EMBL/GenBank/DDBJ whole genome shotgun (WGS) entry which is preliminary data.</text>
</comment>
<dbReference type="GO" id="GO:0016787">
    <property type="term" value="F:hydrolase activity"/>
    <property type="evidence" value="ECO:0007669"/>
    <property type="project" value="UniProtKB-KW"/>
</dbReference>
<keyword evidence="2" id="KW-0378">Hydrolase</keyword>
<accession>A0A926N738</accession>
<protein>
    <submittedName>
        <fullName evidence="2">Alpha/beta hydrolase</fullName>
    </submittedName>
</protein>
<dbReference type="Pfam" id="PF12697">
    <property type="entry name" value="Abhydrolase_6"/>
    <property type="match status" value="1"/>
</dbReference>
<dbReference type="InterPro" id="IPR000639">
    <property type="entry name" value="Epox_hydrolase-like"/>
</dbReference>
<dbReference type="InterPro" id="IPR000073">
    <property type="entry name" value="AB_hydrolase_1"/>
</dbReference>
<sequence>MYTNTEYKEVRCLEQHKLTKSFSSTYGKISYDIKGEGPSVVLVHGTPWSSFNWRHIIPALSQWFTVYYYDLLGYGYSEKTNIDVSLGVQNKVLSELLDFWGLKNPMIIGHDFGGTTVLRTHLLEEHHFEKIILIDPVAIAPWGSPFFSHVNKYESAFQGIPAYIHDAMVSTYVQGAMYKEMDKETLKGIKAPWLGTIGQQAFYRQIAQANQRYTDEIEPIYNTINKQVLIIWGEEDTWVPIEKGRKLHKKIKKSSFISIPRAGHLVQEDQPSILLSYILKFLFK</sequence>
<gene>
    <name evidence="2" type="ORF">IC620_11925</name>
</gene>
<evidence type="ECO:0000313" key="3">
    <source>
        <dbReference type="Proteomes" id="UP000661691"/>
    </source>
</evidence>
<evidence type="ECO:0000259" key="1">
    <source>
        <dbReference type="Pfam" id="PF12697"/>
    </source>
</evidence>
<dbReference type="AlphaFoldDB" id="A0A926N738"/>
<dbReference type="Proteomes" id="UP000661691">
    <property type="component" value="Unassembled WGS sequence"/>
</dbReference>
<dbReference type="EMBL" id="JACXAH010000016">
    <property type="protein sequence ID" value="MBD1373061.1"/>
    <property type="molecule type" value="Genomic_DNA"/>
</dbReference>
<dbReference type="Gene3D" id="3.40.50.1820">
    <property type="entry name" value="alpha/beta hydrolase"/>
    <property type="match status" value="1"/>
</dbReference>
<name>A0A926N738_9BACL</name>
<dbReference type="SUPFAM" id="SSF53474">
    <property type="entry name" value="alpha/beta-Hydrolases"/>
    <property type="match status" value="1"/>
</dbReference>
<organism evidence="2 3">
    <name type="scientific">Polycladospora coralii</name>
    <dbReference type="NCBI Taxonomy" id="2771432"/>
    <lineage>
        <taxon>Bacteria</taxon>
        <taxon>Bacillati</taxon>
        <taxon>Bacillota</taxon>
        <taxon>Bacilli</taxon>
        <taxon>Bacillales</taxon>
        <taxon>Thermoactinomycetaceae</taxon>
        <taxon>Polycladospora</taxon>
    </lineage>
</organism>
<dbReference type="PANTHER" id="PTHR46438:SF11">
    <property type="entry name" value="LIPASE-RELATED"/>
    <property type="match status" value="1"/>
</dbReference>